<dbReference type="EMBL" id="JACHEX010000002">
    <property type="protein sequence ID" value="MBB6062697.1"/>
    <property type="molecule type" value="Genomic_DNA"/>
</dbReference>
<dbReference type="Gene3D" id="3.40.720.10">
    <property type="entry name" value="Alkaline Phosphatase, subunit A"/>
    <property type="match status" value="1"/>
</dbReference>
<dbReference type="SUPFAM" id="SSF53649">
    <property type="entry name" value="Alkaline phosphatase-like"/>
    <property type="match status" value="1"/>
</dbReference>
<dbReference type="Pfam" id="PF01663">
    <property type="entry name" value="Phosphodiest"/>
    <property type="match status" value="1"/>
</dbReference>
<dbReference type="PANTHER" id="PTHR10151">
    <property type="entry name" value="ECTONUCLEOTIDE PYROPHOSPHATASE/PHOSPHODIESTERASE"/>
    <property type="match status" value="1"/>
</dbReference>
<dbReference type="AlphaFoldDB" id="A0A841GK02"/>
<dbReference type="PANTHER" id="PTHR10151:SF120">
    <property type="entry name" value="BIS(5'-ADENOSYL)-TRIPHOSPHATASE"/>
    <property type="match status" value="1"/>
</dbReference>
<evidence type="ECO:0000313" key="1">
    <source>
        <dbReference type="EMBL" id="MBB6062697.1"/>
    </source>
</evidence>
<keyword evidence="2" id="KW-1185">Reference proteome</keyword>
<sequence length="375" mass="43457">MDKPVYEKSIVSFVNVLLKHFKVETKYRFDEMEDTILPQIVGKEKIVVIILDSLGYKKFKKLNVEFEKSIKLSSVFPTTTVAAVTSLLTAMSPQEHGLLGYIQFIREIGSIMNMIDFSYPGLPDSSFETIVKKKIKRLPNVFQRLKKEGYFGGILTSHDIVNSGLSFLIQKDANIFSYYSTIDMFANLQKLLESDFKGLLYVYYGVLDGIGHKKGPDSISYEREAKFLLEEIKKLKYDKKTQIFVVADHGMITTHREKNVFLGEELLRYLKFPPTGEMRMMYFYTKEKKDKELINYLNDRYNKRFEIYPSKQLLSEGYFGFGDINPETEHRVGDYVLLAKDNYSFTYTYTGGEQKLLGMHGSLTNEELYVPLIFV</sequence>
<dbReference type="InterPro" id="IPR017850">
    <property type="entry name" value="Alkaline_phosphatase_core_sf"/>
</dbReference>
<comment type="caution">
    <text evidence="1">The sequence shown here is derived from an EMBL/GenBank/DDBJ whole genome shotgun (WGS) entry which is preliminary data.</text>
</comment>
<dbReference type="InterPro" id="IPR002591">
    <property type="entry name" value="Phosphodiest/P_Trfase"/>
</dbReference>
<dbReference type="GO" id="GO:0016787">
    <property type="term" value="F:hydrolase activity"/>
    <property type="evidence" value="ECO:0007669"/>
    <property type="project" value="UniProtKB-ARBA"/>
</dbReference>
<evidence type="ECO:0000313" key="2">
    <source>
        <dbReference type="Proteomes" id="UP000555828"/>
    </source>
</evidence>
<dbReference type="Proteomes" id="UP000555828">
    <property type="component" value="Unassembled WGS sequence"/>
</dbReference>
<proteinExistence type="predicted"/>
<dbReference type="RefSeq" id="WP_184619338.1">
    <property type="nucleotide sequence ID" value="NZ_JACHEX010000002.1"/>
</dbReference>
<accession>A0A841GK02</accession>
<name>A0A841GK02_9BACT</name>
<organism evidence="1 2">
    <name type="scientific">Thermosipho japonicus</name>
    <dbReference type="NCBI Taxonomy" id="90323"/>
    <lineage>
        <taxon>Bacteria</taxon>
        <taxon>Thermotogati</taxon>
        <taxon>Thermotogota</taxon>
        <taxon>Thermotogae</taxon>
        <taxon>Thermotogales</taxon>
        <taxon>Fervidobacteriaceae</taxon>
        <taxon>Thermosipho</taxon>
    </lineage>
</organism>
<reference evidence="1 2" key="1">
    <citation type="submission" date="2020-08" db="EMBL/GenBank/DDBJ databases">
        <title>Genomic Encyclopedia of Type Strains, Phase IV (KMG-IV): sequencing the most valuable type-strain genomes for metagenomic binning, comparative biology and taxonomic classification.</title>
        <authorList>
            <person name="Goeker M."/>
        </authorList>
    </citation>
    <scope>NUCLEOTIDE SEQUENCE [LARGE SCALE GENOMIC DNA]</scope>
    <source>
        <strain evidence="1 2">DSM 13481</strain>
    </source>
</reference>
<gene>
    <name evidence="1" type="ORF">HNP65_001135</name>
</gene>
<protein>
    <submittedName>
        <fullName evidence="1">Putative AlkP superfamily pyrophosphatase or phosphodiesterase</fullName>
    </submittedName>
</protein>